<proteinExistence type="predicted"/>
<comment type="caution">
    <text evidence="2">The sequence shown here is derived from an EMBL/GenBank/DDBJ whole genome shotgun (WGS) entry which is preliminary data.</text>
</comment>
<protein>
    <submittedName>
        <fullName evidence="2">Uncharacterized protein</fullName>
    </submittedName>
</protein>
<feature type="compositionally biased region" description="Basic and acidic residues" evidence="1">
    <location>
        <begin position="44"/>
        <end position="60"/>
    </location>
</feature>
<keyword evidence="3" id="KW-1185">Reference proteome</keyword>
<feature type="compositionally biased region" description="Low complexity" evidence="1">
    <location>
        <begin position="61"/>
        <end position="73"/>
    </location>
</feature>
<evidence type="ECO:0000313" key="2">
    <source>
        <dbReference type="EMBL" id="KAK2067212.1"/>
    </source>
</evidence>
<dbReference type="AlphaFoldDB" id="A0AAD9HYT1"/>
<evidence type="ECO:0000256" key="1">
    <source>
        <dbReference type="SAM" id="MobiDB-lite"/>
    </source>
</evidence>
<dbReference type="Proteomes" id="UP001217918">
    <property type="component" value="Unassembled WGS sequence"/>
</dbReference>
<name>A0AAD9HYT1_9PEZI</name>
<feature type="region of interest" description="Disordered" evidence="1">
    <location>
        <begin position="20"/>
        <end position="97"/>
    </location>
</feature>
<evidence type="ECO:0000313" key="3">
    <source>
        <dbReference type="Proteomes" id="UP001217918"/>
    </source>
</evidence>
<accession>A0AAD9HYT1</accession>
<organism evidence="2 3">
    <name type="scientific">Phyllachora maydis</name>
    <dbReference type="NCBI Taxonomy" id="1825666"/>
    <lineage>
        <taxon>Eukaryota</taxon>
        <taxon>Fungi</taxon>
        <taxon>Dikarya</taxon>
        <taxon>Ascomycota</taxon>
        <taxon>Pezizomycotina</taxon>
        <taxon>Sordariomycetes</taxon>
        <taxon>Sordariomycetidae</taxon>
        <taxon>Phyllachorales</taxon>
        <taxon>Phyllachoraceae</taxon>
        <taxon>Phyllachora</taxon>
    </lineage>
</organism>
<sequence length="97" mass="11232">MPAKITLAIRRAATYERYIKRNPLANKNKDNAYNRVYKPPTNTEEERGNKDNNKGEENKDNSNNNSISNSTNNSKDKARYKPSNSSLCYKDTLLYKR</sequence>
<gene>
    <name evidence="2" type="ORF">P8C59_000971</name>
</gene>
<dbReference type="EMBL" id="JAQQPM010000001">
    <property type="protein sequence ID" value="KAK2067212.1"/>
    <property type="molecule type" value="Genomic_DNA"/>
</dbReference>
<reference evidence="2" key="1">
    <citation type="journal article" date="2023" name="Mol. Plant Microbe Interact.">
        <title>Elucidating the Obligate Nature and Biological Capacity of an Invasive Fungal Corn Pathogen.</title>
        <authorList>
            <person name="MacCready J.S."/>
            <person name="Roggenkamp E.M."/>
            <person name="Gdanetz K."/>
            <person name="Chilvers M.I."/>
        </authorList>
    </citation>
    <scope>NUCLEOTIDE SEQUENCE</scope>
    <source>
        <strain evidence="2">PM02</strain>
    </source>
</reference>